<evidence type="ECO:0008006" key="4">
    <source>
        <dbReference type="Google" id="ProtNLM"/>
    </source>
</evidence>
<evidence type="ECO:0000313" key="2">
    <source>
        <dbReference type="EMBL" id="MCT2398539.1"/>
    </source>
</evidence>
<keyword evidence="1" id="KW-1133">Transmembrane helix</keyword>
<evidence type="ECO:0000313" key="3">
    <source>
        <dbReference type="Proteomes" id="UP001165583"/>
    </source>
</evidence>
<reference evidence="2" key="1">
    <citation type="submission" date="2022-09" db="EMBL/GenBank/DDBJ databases">
        <title>Novosphingobium sp. Nov., a polycyclic aromatic hydrocarbon-degrading bacterium isolated form mangrove sediments in HongKong.</title>
        <authorList>
            <person name="Hu Z."/>
        </authorList>
    </citation>
    <scope>NUCLEOTIDE SEQUENCE</scope>
    <source>
        <strain evidence="2">HK4-1</strain>
    </source>
</reference>
<evidence type="ECO:0000256" key="1">
    <source>
        <dbReference type="SAM" id="Phobius"/>
    </source>
</evidence>
<dbReference type="EMBL" id="JANZXA010000001">
    <property type="protein sequence ID" value="MCT2398539.1"/>
    <property type="molecule type" value="Genomic_DNA"/>
</dbReference>
<proteinExistence type="predicted"/>
<keyword evidence="1" id="KW-0472">Membrane</keyword>
<comment type="caution">
    <text evidence="2">The sequence shown here is derived from an EMBL/GenBank/DDBJ whole genome shotgun (WGS) entry which is preliminary data.</text>
</comment>
<sequence>MDSQTAFNIVIGGFNVMIGLAAFLGGWILNNITKSIDRLDNDVRDMPSTYVSKVDYRNDLQDIKALLMKIDDKLDGKADK</sequence>
<keyword evidence="1" id="KW-0812">Transmembrane</keyword>
<accession>A0ABT2I155</accession>
<dbReference type="Proteomes" id="UP001165583">
    <property type="component" value="Unassembled WGS sequence"/>
</dbReference>
<dbReference type="RefSeq" id="WP_260043722.1">
    <property type="nucleotide sequence ID" value="NZ_JANZXA010000001.1"/>
</dbReference>
<feature type="transmembrane region" description="Helical" evidence="1">
    <location>
        <begin position="6"/>
        <end position="29"/>
    </location>
</feature>
<keyword evidence="3" id="KW-1185">Reference proteome</keyword>
<protein>
    <recommendedName>
        <fullName evidence="4">TMhelix containing protein</fullName>
    </recommendedName>
</protein>
<name>A0ABT2I155_9SPHN</name>
<gene>
    <name evidence="2" type="ORF">NZK81_03155</name>
</gene>
<organism evidence="2 3">
    <name type="scientific">Novosphingobium mangrovi</name>
    <name type="common">ex Huang et al. 2023</name>
    <dbReference type="NCBI Taxonomy" id="2976432"/>
    <lineage>
        <taxon>Bacteria</taxon>
        <taxon>Pseudomonadati</taxon>
        <taxon>Pseudomonadota</taxon>
        <taxon>Alphaproteobacteria</taxon>
        <taxon>Sphingomonadales</taxon>
        <taxon>Sphingomonadaceae</taxon>
        <taxon>Novosphingobium</taxon>
    </lineage>
</organism>